<dbReference type="AlphaFoldDB" id="A0A066XPB2"/>
<dbReference type="PANTHER" id="PTHR24359:SF37">
    <property type="entry name" value="PROTEIN KINASE DOMAIN-CONTAINING PROTEIN"/>
    <property type="match status" value="1"/>
</dbReference>
<feature type="region of interest" description="Disordered" evidence="1">
    <location>
        <begin position="108"/>
        <end position="127"/>
    </location>
</feature>
<protein>
    <recommendedName>
        <fullName evidence="2">Protein kinase domain-containing protein</fullName>
    </recommendedName>
</protein>
<organism evidence="3 4">
    <name type="scientific">Colletotrichum sublineola</name>
    <name type="common">Sorghum anthracnose fungus</name>
    <dbReference type="NCBI Taxonomy" id="1173701"/>
    <lineage>
        <taxon>Eukaryota</taxon>
        <taxon>Fungi</taxon>
        <taxon>Dikarya</taxon>
        <taxon>Ascomycota</taxon>
        <taxon>Pezizomycotina</taxon>
        <taxon>Sordariomycetes</taxon>
        <taxon>Hypocreomycetidae</taxon>
        <taxon>Glomerellales</taxon>
        <taxon>Glomerellaceae</taxon>
        <taxon>Colletotrichum</taxon>
        <taxon>Colletotrichum graminicola species complex</taxon>
    </lineage>
</organism>
<dbReference type="PROSITE" id="PS50011">
    <property type="entry name" value="PROTEIN_KINASE_DOM"/>
    <property type="match status" value="1"/>
</dbReference>
<reference evidence="4" key="1">
    <citation type="journal article" date="2014" name="Genome Announc.">
        <title>Draft genome sequence of Colletotrichum sublineola, a destructive pathogen of cultivated sorghum.</title>
        <authorList>
            <person name="Baroncelli R."/>
            <person name="Sanz-Martin J.M."/>
            <person name="Rech G.E."/>
            <person name="Sukno S.A."/>
            <person name="Thon M.R."/>
        </authorList>
    </citation>
    <scope>NUCLEOTIDE SEQUENCE [LARGE SCALE GENOMIC DNA]</scope>
    <source>
        <strain evidence="4">TX430BB</strain>
    </source>
</reference>
<dbReference type="GO" id="GO:0004674">
    <property type="term" value="F:protein serine/threonine kinase activity"/>
    <property type="evidence" value="ECO:0007669"/>
    <property type="project" value="TreeGrafter"/>
</dbReference>
<dbReference type="PANTHER" id="PTHR24359">
    <property type="entry name" value="SERINE/THREONINE-PROTEIN KINASE SBK1"/>
    <property type="match status" value="1"/>
</dbReference>
<dbReference type="CDD" id="cd00180">
    <property type="entry name" value="PKc"/>
    <property type="match status" value="1"/>
</dbReference>
<keyword evidence="4" id="KW-1185">Reference proteome</keyword>
<dbReference type="OrthoDB" id="1046782at2759"/>
<evidence type="ECO:0000313" key="3">
    <source>
        <dbReference type="EMBL" id="KDN67571.1"/>
    </source>
</evidence>
<evidence type="ECO:0000256" key="1">
    <source>
        <dbReference type="SAM" id="MobiDB-lite"/>
    </source>
</evidence>
<proteinExistence type="predicted"/>
<feature type="region of interest" description="Disordered" evidence="1">
    <location>
        <begin position="713"/>
        <end position="748"/>
    </location>
</feature>
<feature type="domain" description="Protein kinase" evidence="2">
    <location>
        <begin position="316"/>
        <end position="655"/>
    </location>
</feature>
<dbReference type="OMA" id="YLLFEWA"/>
<dbReference type="InterPro" id="IPR011009">
    <property type="entry name" value="Kinase-like_dom_sf"/>
</dbReference>
<feature type="compositionally biased region" description="Polar residues" evidence="1">
    <location>
        <begin position="713"/>
        <end position="739"/>
    </location>
</feature>
<dbReference type="GO" id="GO:0005524">
    <property type="term" value="F:ATP binding"/>
    <property type="evidence" value="ECO:0007669"/>
    <property type="project" value="InterPro"/>
</dbReference>
<dbReference type="Pfam" id="PF00069">
    <property type="entry name" value="Pkinase"/>
    <property type="match status" value="1"/>
</dbReference>
<dbReference type="InterPro" id="IPR000719">
    <property type="entry name" value="Prot_kinase_dom"/>
</dbReference>
<dbReference type="EMBL" id="JMSE01000791">
    <property type="protein sequence ID" value="KDN67571.1"/>
    <property type="molecule type" value="Genomic_DNA"/>
</dbReference>
<dbReference type="HOGENOM" id="CLU_017513_2_0_1"/>
<gene>
    <name evidence="3" type="ORF">CSUB01_03625</name>
</gene>
<evidence type="ECO:0000313" key="4">
    <source>
        <dbReference type="Proteomes" id="UP000027238"/>
    </source>
</evidence>
<dbReference type="STRING" id="1173701.A0A066XPB2"/>
<accession>A0A066XPB2</accession>
<evidence type="ECO:0000259" key="2">
    <source>
        <dbReference type="PROSITE" id="PS50011"/>
    </source>
</evidence>
<dbReference type="SMART" id="SM00220">
    <property type="entry name" value="S_TKc"/>
    <property type="match status" value="1"/>
</dbReference>
<dbReference type="Gene3D" id="1.10.510.10">
    <property type="entry name" value="Transferase(Phosphotransferase) domain 1"/>
    <property type="match status" value="1"/>
</dbReference>
<comment type="caution">
    <text evidence="3">The sequence shown here is derived from an EMBL/GenBank/DDBJ whole genome shotgun (WGS) entry which is preliminary data.</text>
</comment>
<sequence>MKPRNHLHNSEKKDEMAFTLNPAIEIRRDSNLCIDEDLPSHGKEHLASQQDMLRVPDRAQNILRPWDINFSGGPDIGGNVSLNVNDKRREPSEPETVESVYDLGLSVATGDPYESQKHGRSQSKTIDSVLRKDYSKTKPNLAADPIEDSIRDEMERCLCWSKMDRKEYLPRSAFEEIFNTETVKALIMTIYPLASDEELSRKIEQIIGGGEKSRRMIVAILVFMKQTGYIEDFIREGIFDHHMPLRHERESMREFRARRTGPTEDEVINTTLFKDWERVHVDLFYIYQKMIVVPVFKMDDGSIRSYILDRDVRLPWAKFEHRTSGGHGIVHQLEIHPSHYKFEENNKTGQPQCFAVKEIHAADDVSYSEELRALKKLCARAQKEKHLIKLLLTFQLGQKIYLVFEWADGNLQQFWARKKVESVDTSTRWMLQQCRGIANAVKRIHGLATWQKQERKRSSASGTEEEEDLVKDWGRHGDIKPSNILWFSTYGDDRDHLVVADLGLTRYHSRLTRSRVSRVDGFTGTYRAPEVDLGYLISSKYDIWSLGCVFLEFCIWYLLGAGDIEAFESERRHHHRQKEGREPGEFDNSYFMMDVSSGRKEAMLNPAVEKWVSKLKALESCPPFAHQMLDLVTSQMLVINPKERSSIDKISRELLHISDSLSDRARGQAHSSGTIDIPTKRSNTSVRFKEGSSVIPNCITTVGIRHGQTLSISEVSESDGQSSDEASNVQSTPETSVFGSEQDYRMRQ</sequence>
<dbReference type="eggNOG" id="KOG0670">
    <property type="taxonomic scope" value="Eukaryota"/>
</dbReference>
<dbReference type="SUPFAM" id="SSF56112">
    <property type="entry name" value="Protein kinase-like (PK-like)"/>
    <property type="match status" value="1"/>
</dbReference>
<dbReference type="Proteomes" id="UP000027238">
    <property type="component" value="Unassembled WGS sequence"/>
</dbReference>
<name>A0A066XPB2_COLSU</name>